<comment type="caution">
    <text evidence="2">The sequence shown here is derived from an EMBL/GenBank/DDBJ whole genome shotgun (WGS) entry which is preliminary data.</text>
</comment>
<feature type="region of interest" description="Disordered" evidence="1">
    <location>
        <begin position="136"/>
        <end position="157"/>
    </location>
</feature>
<sequence>MTVKLAGMERGITIAGYHLVPELRLRTTRVYTDFPVVDGPDGAMQRRIGSSMIDLHPNPNSGFRISAGLRFLEVSYIGRAYTENNNGLLAGPRLASSGGAATGFRRFTPAATVGYSLNVQDRMFIGVEGGTVLGRVNSGPPRGFDREQGRDPGAMSGGMNPVANMTFALKL</sequence>
<organism evidence="2 3">
    <name type="scientific">Sphingomonas immobilis</name>
    <dbReference type="NCBI Taxonomy" id="3063997"/>
    <lineage>
        <taxon>Bacteria</taxon>
        <taxon>Pseudomonadati</taxon>
        <taxon>Pseudomonadota</taxon>
        <taxon>Alphaproteobacteria</taxon>
        <taxon>Sphingomonadales</taxon>
        <taxon>Sphingomonadaceae</taxon>
        <taxon>Sphingomonas</taxon>
    </lineage>
</organism>
<evidence type="ECO:0000313" key="3">
    <source>
        <dbReference type="Proteomes" id="UP001176468"/>
    </source>
</evidence>
<dbReference type="EMBL" id="JAUQSZ010000006">
    <property type="protein sequence ID" value="MDO7842821.1"/>
    <property type="molecule type" value="Genomic_DNA"/>
</dbReference>
<gene>
    <name evidence="2" type="ORF">Q5H94_10815</name>
</gene>
<dbReference type="Proteomes" id="UP001176468">
    <property type="component" value="Unassembled WGS sequence"/>
</dbReference>
<reference evidence="2" key="1">
    <citation type="submission" date="2023-07" db="EMBL/GenBank/DDBJ databases">
        <authorList>
            <person name="Kim M.K."/>
        </authorList>
    </citation>
    <scope>NUCLEOTIDE SEQUENCE</scope>
    <source>
        <strain evidence="2">CA1-15</strain>
    </source>
</reference>
<protein>
    <recommendedName>
        <fullName evidence="4">TonB-dependent receptor</fullName>
    </recommendedName>
</protein>
<evidence type="ECO:0000256" key="1">
    <source>
        <dbReference type="SAM" id="MobiDB-lite"/>
    </source>
</evidence>
<evidence type="ECO:0008006" key="4">
    <source>
        <dbReference type="Google" id="ProtNLM"/>
    </source>
</evidence>
<proteinExistence type="predicted"/>
<name>A0ABT8ZZ16_9SPHN</name>
<accession>A0ABT8ZZ16</accession>
<evidence type="ECO:0000313" key="2">
    <source>
        <dbReference type="EMBL" id="MDO7842821.1"/>
    </source>
</evidence>
<keyword evidence="3" id="KW-1185">Reference proteome</keyword>